<evidence type="ECO:0000313" key="3">
    <source>
        <dbReference type="EMBL" id="TGG93766.1"/>
    </source>
</evidence>
<evidence type="ECO:0000313" key="4">
    <source>
        <dbReference type="Proteomes" id="UP000317990"/>
    </source>
</evidence>
<comment type="caution">
    <text evidence="3">The sequence shown here is derived from an EMBL/GenBank/DDBJ whole genome shotgun (WGS) entry which is preliminary data.</text>
</comment>
<sequence length="120" mass="12402">MPHTMTGPPLRGALLLLACLSLVLPAVAQTGEAIWQQPGKLDPTTSSAMGEAGGSNPLLLEGLDPFSLMNALRKFSNLRDRTSPGSAVDEALADFEFANDADDAVSQGAADAGEMPPVKP</sequence>
<keyword evidence="2" id="KW-0732">Signal</keyword>
<gene>
    <name evidence="3" type="ORF">ERJ67_03845</name>
</gene>
<proteinExistence type="predicted"/>
<feature type="chain" id="PRO_5021714075" evidence="2">
    <location>
        <begin position="29"/>
        <end position="120"/>
    </location>
</feature>
<accession>A0A524RPL9</accession>
<reference evidence="3 4" key="1">
    <citation type="journal article" date="2019" name="mSystems">
        <title>Life at home and on the roam: Genomic adaptions reflect the dual lifestyle of an intracellular, facultative symbiont.</title>
        <authorList>
            <person name="Burgsdorf I."/>
        </authorList>
    </citation>
    <scope>NUCLEOTIDE SEQUENCE [LARGE SCALE GENOMIC DNA]</scope>
    <source>
        <strain evidence="3">277cV</strain>
    </source>
</reference>
<evidence type="ECO:0000256" key="1">
    <source>
        <dbReference type="SAM" id="MobiDB-lite"/>
    </source>
</evidence>
<evidence type="ECO:0000256" key="2">
    <source>
        <dbReference type="SAM" id="SignalP"/>
    </source>
</evidence>
<organism evidence="3 4">
    <name type="scientific">Aphanocapsa feldmannii 277cV</name>
    <dbReference type="NCBI Taxonomy" id="2507553"/>
    <lineage>
        <taxon>Bacteria</taxon>
        <taxon>Bacillati</taxon>
        <taxon>Cyanobacteriota</taxon>
        <taxon>Cyanophyceae</taxon>
        <taxon>Oscillatoriophycideae</taxon>
        <taxon>Chroococcales</taxon>
        <taxon>Microcystaceae</taxon>
        <taxon>Aphanocapsa</taxon>
    </lineage>
</organism>
<dbReference type="EMBL" id="SRMO01000050">
    <property type="protein sequence ID" value="TGG93766.1"/>
    <property type="molecule type" value="Genomic_DNA"/>
</dbReference>
<protein>
    <submittedName>
        <fullName evidence="3">Uncharacterized protein</fullName>
    </submittedName>
</protein>
<dbReference type="AlphaFoldDB" id="A0A524RPL9"/>
<name>A0A524RPL9_9CHRO</name>
<dbReference type="Proteomes" id="UP000317990">
    <property type="component" value="Unassembled WGS sequence"/>
</dbReference>
<feature type="region of interest" description="Disordered" evidence="1">
    <location>
        <begin position="37"/>
        <end position="56"/>
    </location>
</feature>
<feature type="signal peptide" evidence="2">
    <location>
        <begin position="1"/>
        <end position="28"/>
    </location>
</feature>